<proteinExistence type="predicted"/>
<protein>
    <submittedName>
        <fullName evidence="2">Uncharacterized protein</fullName>
    </submittedName>
</protein>
<reference evidence="2 3" key="1">
    <citation type="submission" date="2023-10" db="EMBL/GenBank/DDBJ databases">
        <title>The complete genome sequence of Methanoculleus palmolei DSM 4273.</title>
        <authorList>
            <person name="Lai S.-J."/>
            <person name="You Y.-T."/>
            <person name="Chen S.-C."/>
        </authorList>
    </citation>
    <scope>NUCLEOTIDE SEQUENCE [LARGE SCALE GENOMIC DNA]</scope>
    <source>
        <strain evidence="2 3">DSM 4273</strain>
    </source>
</reference>
<accession>A0ABD8A5Y5</accession>
<feature type="compositionally biased region" description="Polar residues" evidence="1">
    <location>
        <begin position="22"/>
        <end position="31"/>
    </location>
</feature>
<feature type="region of interest" description="Disordered" evidence="1">
    <location>
        <begin position="1"/>
        <end position="36"/>
    </location>
</feature>
<dbReference type="AlphaFoldDB" id="A0ABD8A5Y5"/>
<keyword evidence="3" id="KW-1185">Reference proteome</keyword>
<evidence type="ECO:0000313" key="3">
    <source>
        <dbReference type="Proteomes" id="UP001626603"/>
    </source>
</evidence>
<name>A0ABD8A5Y5_9EURY</name>
<evidence type="ECO:0000313" key="2">
    <source>
        <dbReference type="EMBL" id="WOX54936.1"/>
    </source>
</evidence>
<evidence type="ECO:0000256" key="1">
    <source>
        <dbReference type="SAM" id="MobiDB-lite"/>
    </source>
</evidence>
<dbReference type="Proteomes" id="UP001626603">
    <property type="component" value="Chromosome"/>
</dbReference>
<sequence length="85" mass="9241">MRSIGRSSTVTLDGNPRHTSEPDVQQVSHTFPSAPRGEHMVRVVAANANGTGANYWTQNVFSTPPVVKKVTLRSRTLPIPFVTAI</sequence>
<gene>
    <name evidence="2" type="ORF">R6Y95_05535</name>
</gene>
<organism evidence="2 3">
    <name type="scientific">Methanoculleus palmolei</name>
    <dbReference type="NCBI Taxonomy" id="72612"/>
    <lineage>
        <taxon>Archaea</taxon>
        <taxon>Methanobacteriati</taxon>
        <taxon>Methanobacteriota</taxon>
        <taxon>Stenosarchaea group</taxon>
        <taxon>Methanomicrobia</taxon>
        <taxon>Methanomicrobiales</taxon>
        <taxon>Methanomicrobiaceae</taxon>
        <taxon>Methanoculleus</taxon>
    </lineage>
</organism>
<feature type="compositionally biased region" description="Polar residues" evidence="1">
    <location>
        <begin position="1"/>
        <end position="12"/>
    </location>
</feature>
<dbReference type="EMBL" id="CP137641">
    <property type="protein sequence ID" value="WOX54936.1"/>
    <property type="molecule type" value="Genomic_DNA"/>
</dbReference>